<dbReference type="InterPro" id="IPR011659">
    <property type="entry name" value="WD40"/>
</dbReference>
<feature type="domain" description="OmpA-like" evidence="5">
    <location>
        <begin position="557"/>
        <end position="674"/>
    </location>
</feature>
<dbReference type="Pfam" id="PF00691">
    <property type="entry name" value="OmpA"/>
    <property type="match status" value="1"/>
</dbReference>
<protein>
    <submittedName>
        <fullName evidence="6">Outer membrane protein OmpA</fullName>
    </submittedName>
</protein>
<keyword evidence="3" id="KW-0998">Cell outer membrane</keyword>
<organism evidence="6 7">
    <name type="scientific">Hymenobacter mucosus</name>
    <dbReference type="NCBI Taxonomy" id="1411120"/>
    <lineage>
        <taxon>Bacteria</taxon>
        <taxon>Pseudomonadati</taxon>
        <taxon>Bacteroidota</taxon>
        <taxon>Cytophagia</taxon>
        <taxon>Cytophagales</taxon>
        <taxon>Hymenobacteraceae</taxon>
        <taxon>Hymenobacter</taxon>
    </lineage>
</organism>
<evidence type="ECO:0000256" key="2">
    <source>
        <dbReference type="ARBA" id="ARBA00023136"/>
    </source>
</evidence>
<dbReference type="SUPFAM" id="SSF49478">
    <property type="entry name" value="Cna protein B-type domain"/>
    <property type="match status" value="1"/>
</dbReference>
<evidence type="ECO:0000259" key="5">
    <source>
        <dbReference type="PROSITE" id="PS51123"/>
    </source>
</evidence>
<dbReference type="InterPro" id="IPR050330">
    <property type="entry name" value="Bact_OuterMem_StrucFunc"/>
</dbReference>
<dbReference type="InterPro" id="IPR036737">
    <property type="entry name" value="OmpA-like_sf"/>
</dbReference>
<sequence length="675" mass="73596">MQVKILPKLSIISFPFVSVSTLYPFHPSFSQAMKNFTLLCASVGSVALLSGCATSGSVSKADKRFARGEYETAISLYKADVAKGKNVAQSNYRVAESYRLSNRLDQAEDYYKAAIAGGVKNADAGFYYGQALKANGKFEEAATQLESYAQNGTNRTLAARAEGEAKNARMATSIVAMRTNNEVMALDQVNSPSADFSATLQPDTKELVFASGRDSKIYAGNGEGFNNLYAVKFDDAQKMTGGAVRKLEPIFNSEDKHEASATYSPDGKMMVFARSNNGSKKGYLSVDLWVSYYKNGAWTEPEILRVVNSSTADEFSPVFSPDGQTLYFTSTRKGGLGGNDIYKATMETPGRFSAPENLGEQINTPGNENFPTIAPDGSLYFSSDGHPGLGKLDIFKVEKGKVVNLGAPINSNGDDFAPFFTGQKMGVFSSNRAGGKGSDDLYMFREKPIKLVTFYVDGTVVERNDKTSETLPISGEIVTLYNAKGQKLQDVTTSANGKFSIKLDTAAANYALIADRDGYFTARNTLSTIGRKPAQDALPDPMNDVRIPVTLTLSKIVKNKAIVVDNIFYDYDKADIRSDAAVELDKLVQTLNDNPKITIELSSHTDSRGKDAYNMALSQKRAESAVSYIVSKGIDKSRITAKGYGESRPVIKAAKTEEDYQRNRRTEFKVTRIDE</sequence>
<dbReference type="PRINTS" id="PR01021">
    <property type="entry name" value="OMPADOMAIN"/>
</dbReference>
<dbReference type="Gene3D" id="2.120.10.30">
    <property type="entry name" value="TolB, C-terminal domain"/>
    <property type="match status" value="1"/>
</dbReference>
<comment type="subcellular location">
    <subcellularLocation>
        <location evidence="1">Cell outer membrane</location>
    </subcellularLocation>
</comment>
<reference evidence="7" key="1">
    <citation type="submission" date="2017-06" db="EMBL/GenBank/DDBJ databases">
        <authorList>
            <person name="Varghese N."/>
            <person name="Submissions S."/>
        </authorList>
    </citation>
    <scope>NUCLEOTIDE SEQUENCE [LARGE SCALE GENOMIC DNA]</scope>
    <source>
        <strain evidence="7">DSM 28041</strain>
    </source>
</reference>
<dbReference type="CDD" id="cd07185">
    <property type="entry name" value="OmpA_C-like"/>
    <property type="match status" value="1"/>
</dbReference>
<accession>A0A238WRK5</accession>
<dbReference type="PANTHER" id="PTHR30329:SF21">
    <property type="entry name" value="LIPOPROTEIN YIAD-RELATED"/>
    <property type="match status" value="1"/>
</dbReference>
<dbReference type="InterPro" id="IPR011042">
    <property type="entry name" value="6-blade_b-propeller_TolB-like"/>
</dbReference>
<dbReference type="SUPFAM" id="SSF103088">
    <property type="entry name" value="OmpA-like"/>
    <property type="match status" value="1"/>
</dbReference>
<evidence type="ECO:0000313" key="7">
    <source>
        <dbReference type="Proteomes" id="UP000198310"/>
    </source>
</evidence>
<proteinExistence type="predicted"/>
<evidence type="ECO:0000256" key="3">
    <source>
        <dbReference type="ARBA" id="ARBA00023237"/>
    </source>
</evidence>
<evidence type="ECO:0000313" key="6">
    <source>
        <dbReference type="EMBL" id="SNR49155.1"/>
    </source>
</evidence>
<evidence type="ECO:0000256" key="1">
    <source>
        <dbReference type="ARBA" id="ARBA00004442"/>
    </source>
</evidence>
<dbReference type="Proteomes" id="UP000198310">
    <property type="component" value="Unassembled WGS sequence"/>
</dbReference>
<dbReference type="Pfam" id="PF07676">
    <property type="entry name" value="PD40"/>
    <property type="match status" value="3"/>
</dbReference>
<dbReference type="SUPFAM" id="SSF48452">
    <property type="entry name" value="TPR-like"/>
    <property type="match status" value="1"/>
</dbReference>
<dbReference type="PROSITE" id="PS51123">
    <property type="entry name" value="OMPA_2"/>
    <property type="match status" value="1"/>
</dbReference>
<dbReference type="Gene3D" id="3.30.1330.60">
    <property type="entry name" value="OmpA-like domain"/>
    <property type="match status" value="1"/>
</dbReference>
<dbReference type="InterPro" id="IPR011990">
    <property type="entry name" value="TPR-like_helical_dom_sf"/>
</dbReference>
<dbReference type="PANTHER" id="PTHR30329">
    <property type="entry name" value="STATOR ELEMENT OF FLAGELLAR MOTOR COMPLEX"/>
    <property type="match status" value="1"/>
</dbReference>
<dbReference type="EMBL" id="FZNS01000003">
    <property type="protein sequence ID" value="SNR49155.1"/>
    <property type="molecule type" value="Genomic_DNA"/>
</dbReference>
<dbReference type="GO" id="GO:0009279">
    <property type="term" value="C:cell outer membrane"/>
    <property type="evidence" value="ECO:0007669"/>
    <property type="project" value="UniProtKB-SubCell"/>
</dbReference>
<evidence type="ECO:0000256" key="4">
    <source>
        <dbReference type="PROSITE-ProRule" id="PRU00473"/>
    </source>
</evidence>
<dbReference type="InterPro" id="IPR006665">
    <property type="entry name" value="OmpA-like"/>
</dbReference>
<keyword evidence="7" id="KW-1185">Reference proteome</keyword>
<dbReference type="Gene3D" id="1.25.40.10">
    <property type="entry name" value="Tetratricopeptide repeat domain"/>
    <property type="match status" value="1"/>
</dbReference>
<dbReference type="AlphaFoldDB" id="A0A238WRK5"/>
<keyword evidence="2 4" id="KW-0472">Membrane</keyword>
<dbReference type="SUPFAM" id="SSF82171">
    <property type="entry name" value="DPP6 N-terminal domain-like"/>
    <property type="match status" value="1"/>
</dbReference>
<gene>
    <name evidence="6" type="ORF">SAMN06269173_1033</name>
</gene>
<name>A0A238WRK5_9BACT</name>
<dbReference type="InterPro" id="IPR006664">
    <property type="entry name" value="OMP_bac"/>
</dbReference>